<feature type="transmembrane region" description="Helical" evidence="7">
    <location>
        <begin position="324"/>
        <end position="344"/>
    </location>
</feature>
<feature type="transmembrane region" description="Helical" evidence="7">
    <location>
        <begin position="140"/>
        <end position="160"/>
    </location>
</feature>
<evidence type="ECO:0000256" key="7">
    <source>
        <dbReference type="SAM" id="Phobius"/>
    </source>
</evidence>
<evidence type="ECO:0000256" key="3">
    <source>
        <dbReference type="ARBA" id="ARBA00022475"/>
    </source>
</evidence>
<dbReference type="Pfam" id="PF01554">
    <property type="entry name" value="MatE"/>
    <property type="match status" value="2"/>
</dbReference>
<feature type="transmembrane region" description="Helical" evidence="7">
    <location>
        <begin position="425"/>
        <end position="444"/>
    </location>
</feature>
<evidence type="ECO:0000256" key="4">
    <source>
        <dbReference type="ARBA" id="ARBA00022692"/>
    </source>
</evidence>
<dbReference type="Proteomes" id="UP000607645">
    <property type="component" value="Unassembled WGS sequence"/>
</dbReference>
<feature type="transmembrane region" description="Helical" evidence="7">
    <location>
        <begin position="172"/>
        <end position="194"/>
    </location>
</feature>
<dbReference type="RefSeq" id="WP_186918397.1">
    <property type="nucleotide sequence ID" value="NZ_JACOPQ010000002.1"/>
</dbReference>
<keyword evidence="4 7" id="KW-0812">Transmembrane</keyword>
<feature type="transmembrane region" description="Helical" evidence="7">
    <location>
        <begin position="392"/>
        <end position="413"/>
    </location>
</feature>
<evidence type="ECO:0000256" key="5">
    <source>
        <dbReference type="ARBA" id="ARBA00022989"/>
    </source>
</evidence>
<dbReference type="CDD" id="cd13138">
    <property type="entry name" value="MATE_yoeA_like"/>
    <property type="match status" value="1"/>
</dbReference>
<evidence type="ECO:0000256" key="6">
    <source>
        <dbReference type="ARBA" id="ARBA00023136"/>
    </source>
</evidence>
<accession>A0A8J6MBT5</accession>
<dbReference type="EMBL" id="JACOPQ010000002">
    <property type="protein sequence ID" value="MBC5735935.1"/>
    <property type="molecule type" value="Genomic_DNA"/>
</dbReference>
<sequence length="462" mass="49922">MSTIQRREHGSIDMTQGRPLGLLATFSLPLLLGNVLQQMYNMVDSMVVGNFVGKDALTAVSVGFPIVFLLSSLFIGLSMGATIMIAQYIGAGDREQVSRTVNTICAGMIIVILPLTLLGLLVTVPMLRLTNVPAEAFEDARVYCLVVFAGLIGTFGYNVNTGIMQGLGDSKTPLIFLAVACVINIILDLVFVLVFSWGVFGVAFATIIAQFCSWIFGVAYINRKYSYIHIRIFSFKVDRDLLRQLVRLGVPSGVQQCQFSVAIILMQALINGFGSDFAAGFAAANKIDSFAFMPIQSFAVAVTTFVGQNVGAGRLDRVKHGTRSALVLSVAVCAAISAVVVPLRRELLMLFNQDPAVVLAGEDYLVRVLSPMFVLAAQFTLNSVLRGAGSTVVPMISSIIALWGARVPAAYLLAWMFPGAPGNLYWSYLIGWLVGFAITGVVYLRGRWKDKCVVAGQTIRVE</sequence>
<keyword evidence="9" id="KW-1185">Reference proteome</keyword>
<reference evidence="8" key="1">
    <citation type="submission" date="2020-08" db="EMBL/GenBank/DDBJ databases">
        <title>Genome public.</title>
        <authorList>
            <person name="Liu C."/>
            <person name="Sun Q."/>
        </authorList>
    </citation>
    <scope>NUCLEOTIDE SEQUENCE</scope>
    <source>
        <strain evidence="8">NSJ-52</strain>
    </source>
</reference>
<feature type="transmembrane region" description="Helical" evidence="7">
    <location>
        <begin position="101"/>
        <end position="128"/>
    </location>
</feature>
<dbReference type="PANTHER" id="PTHR43549:SF3">
    <property type="entry name" value="MULTIDRUG RESISTANCE PROTEIN YPNP-RELATED"/>
    <property type="match status" value="1"/>
</dbReference>
<dbReference type="PIRSF" id="PIRSF006603">
    <property type="entry name" value="DinF"/>
    <property type="match status" value="1"/>
</dbReference>
<dbReference type="AlphaFoldDB" id="A0A8J6MBT5"/>
<keyword evidence="6 7" id="KW-0472">Membrane</keyword>
<keyword evidence="2" id="KW-0813">Transport</keyword>
<keyword evidence="3" id="KW-1003">Cell membrane</keyword>
<comment type="caution">
    <text evidence="8">The sequence shown here is derived from an EMBL/GenBank/DDBJ whole genome shotgun (WGS) entry which is preliminary data.</text>
</comment>
<proteinExistence type="predicted"/>
<dbReference type="InterPro" id="IPR048279">
    <property type="entry name" value="MdtK-like"/>
</dbReference>
<feature type="transmembrane region" description="Helical" evidence="7">
    <location>
        <begin position="60"/>
        <end position="89"/>
    </location>
</feature>
<evidence type="ECO:0000313" key="8">
    <source>
        <dbReference type="EMBL" id="MBC5735935.1"/>
    </source>
</evidence>
<dbReference type="InterPro" id="IPR052031">
    <property type="entry name" value="Membrane_Transporter-Flippase"/>
</dbReference>
<gene>
    <name evidence="8" type="ORF">H8S62_02765</name>
</gene>
<feature type="transmembrane region" description="Helical" evidence="7">
    <location>
        <begin position="20"/>
        <end position="40"/>
    </location>
</feature>
<evidence type="ECO:0000256" key="1">
    <source>
        <dbReference type="ARBA" id="ARBA00004651"/>
    </source>
</evidence>
<protein>
    <submittedName>
        <fullName evidence="8">MATE family efflux transporter</fullName>
    </submittedName>
</protein>
<evidence type="ECO:0000256" key="2">
    <source>
        <dbReference type="ARBA" id="ARBA00022448"/>
    </source>
</evidence>
<name>A0A8J6MBT5_9FIRM</name>
<feature type="transmembrane region" description="Helical" evidence="7">
    <location>
        <begin position="364"/>
        <end position="385"/>
    </location>
</feature>
<dbReference type="NCBIfam" id="TIGR00797">
    <property type="entry name" value="matE"/>
    <property type="match status" value="1"/>
</dbReference>
<dbReference type="InterPro" id="IPR002528">
    <property type="entry name" value="MATE_fam"/>
</dbReference>
<dbReference type="GO" id="GO:0005886">
    <property type="term" value="C:plasma membrane"/>
    <property type="evidence" value="ECO:0007669"/>
    <property type="project" value="UniProtKB-SubCell"/>
</dbReference>
<comment type="subcellular location">
    <subcellularLocation>
        <location evidence="1">Cell membrane</location>
        <topology evidence="1">Multi-pass membrane protein</topology>
    </subcellularLocation>
</comment>
<evidence type="ECO:0000313" key="9">
    <source>
        <dbReference type="Proteomes" id="UP000607645"/>
    </source>
</evidence>
<organism evidence="8 9">
    <name type="scientific">Lawsonibacter faecis</name>
    <dbReference type="NCBI Taxonomy" id="2763052"/>
    <lineage>
        <taxon>Bacteria</taxon>
        <taxon>Bacillati</taxon>
        <taxon>Bacillota</taxon>
        <taxon>Clostridia</taxon>
        <taxon>Eubacteriales</taxon>
        <taxon>Oscillospiraceae</taxon>
        <taxon>Lawsonibacter</taxon>
    </lineage>
</organism>
<dbReference type="GO" id="GO:0042910">
    <property type="term" value="F:xenobiotic transmembrane transporter activity"/>
    <property type="evidence" value="ECO:0007669"/>
    <property type="project" value="InterPro"/>
</dbReference>
<dbReference type="GO" id="GO:0015297">
    <property type="term" value="F:antiporter activity"/>
    <property type="evidence" value="ECO:0007669"/>
    <property type="project" value="InterPro"/>
</dbReference>
<keyword evidence="5 7" id="KW-1133">Transmembrane helix</keyword>
<feature type="transmembrane region" description="Helical" evidence="7">
    <location>
        <begin position="200"/>
        <end position="221"/>
    </location>
</feature>
<dbReference type="PANTHER" id="PTHR43549">
    <property type="entry name" value="MULTIDRUG RESISTANCE PROTEIN YPNP-RELATED"/>
    <property type="match status" value="1"/>
</dbReference>